<proteinExistence type="predicted"/>
<dbReference type="EMBL" id="CAJVPW010025569">
    <property type="protein sequence ID" value="CAG8709197.1"/>
    <property type="molecule type" value="Genomic_DNA"/>
</dbReference>
<reference evidence="1" key="1">
    <citation type="submission" date="2021-06" db="EMBL/GenBank/DDBJ databases">
        <authorList>
            <person name="Kallberg Y."/>
            <person name="Tangrot J."/>
            <person name="Rosling A."/>
        </authorList>
    </citation>
    <scope>NUCLEOTIDE SEQUENCE</scope>
    <source>
        <strain evidence="1">28 12/20/2015</strain>
    </source>
</reference>
<gene>
    <name evidence="1" type="ORF">SPELUC_LOCUS11706</name>
</gene>
<name>A0ACA9PJ07_9GLOM</name>
<protein>
    <submittedName>
        <fullName evidence="1">12157_t:CDS:1</fullName>
    </submittedName>
</protein>
<comment type="caution">
    <text evidence="1">The sequence shown here is derived from an EMBL/GenBank/DDBJ whole genome shotgun (WGS) entry which is preliminary data.</text>
</comment>
<evidence type="ECO:0000313" key="2">
    <source>
        <dbReference type="Proteomes" id="UP000789366"/>
    </source>
</evidence>
<sequence>MAAKKQNISESTTAPKQNINHETIKENSDITKVICQEPSIYKILKEKTPNIAKLFKKNPIATLNFLSAKGKKYPSTLNIEISEETSKDLLFKKINEINNDDNQLLNLINTNISEKLNEYFINKNNNSEKNFEVNINNFINNEENYIIWSFIFNNNNLKELENTEYEKALESFAKKHAENISLTNEYDKNIIVKNFYHSDMQYYNKNTEDDVFNTLLNNEKYKKILLDTNYNHFGASFKNKHWVLIFGRLYAKENININLLLQYTNNERTNIGLKKLELNNQLVEAAQKYAEYLARNKIFDHVPDARKKIKG</sequence>
<feature type="non-terminal residue" evidence="1">
    <location>
        <position position="311"/>
    </location>
</feature>
<keyword evidence="2" id="KW-1185">Reference proteome</keyword>
<accession>A0ACA9PJ07</accession>
<evidence type="ECO:0000313" key="1">
    <source>
        <dbReference type="EMBL" id="CAG8709197.1"/>
    </source>
</evidence>
<dbReference type="Proteomes" id="UP000789366">
    <property type="component" value="Unassembled WGS sequence"/>
</dbReference>
<organism evidence="1 2">
    <name type="scientific">Cetraspora pellucida</name>
    <dbReference type="NCBI Taxonomy" id="1433469"/>
    <lineage>
        <taxon>Eukaryota</taxon>
        <taxon>Fungi</taxon>
        <taxon>Fungi incertae sedis</taxon>
        <taxon>Mucoromycota</taxon>
        <taxon>Glomeromycotina</taxon>
        <taxon>Glomeromycetes</taxon>
        <taxon>Diversisporales</taxon>
        <taxon>Gigasporaceae</taxon>
        <taxon>Cetraspora</taxon>
    </lineage>
</organism>